<evidence type="ECO:0000256" key="5">
    <source>
        <dbReference type="ARBA" id="ARBA00022705"/>
    </source>
</evidence>
<evidence type="ECO:0000259" key="9">
    <source>
        <dbReference type="Pfam" id="PF05916"/>
    </source>
</evidence>
<evidence type="ECO:0000256" key="1">
    <source>
        <dbReference type="ARBA" id="ARBA00004123"/>
    </source>
</evidence>
<dbReference type="PANTHER" id="PTHR12914">
    <property type="entry name" value="PARTNER OF SLD5"/>
    <property type="match status" value="1"/>
</dbReference>
<proteinExistence type="inferred from homology"/>
<dbReference type="InParanoid" id="A5E788"/>
<dbReference type="Gene3D" id="1.20.58.1030">
    <property type="match status" value="1"/>
</dbReference>
<feature type="region of interest" description="Disordered" evidence="8">
    <location>
        <begin position="126"/>
        <end position="174"/>
    </location>
</feature>
<sequence length="271" mass="30583">MYGDQANKLVLDAKRFSNLPSIPMYQSDLVRDIVKETNDLNKDSEYLLNTMERLQNEEENGETSSQLVEDQKINQCQTFVTHLSMRRNKRCLLAYEKVRSDKLVEFSWLNVDPMDSVAVGNDMERLGASTAGGAGPSGRPSGSDSRASTTTGTTAGTTNATSKNSMTLPPAKSIPNFTTQLDTNNLNHFEQDFFKNYQDLIMNYRLKFGEYLDLMGDLQPPTDIFIDVRCLKDGGDVTTEYGSFNLIKDSQFYVRKSDVERLIQQGYLEEI</sequence>
<dbReference type="VEuPathDB" id="FungiDB:LELG_05477"/>
<dbReference type="FunCoup" id="A5E788">
    <property type="interactions" value="425"/>
</dbReference>
<reference evidence="11 12" key="1">
    <citation type="journal article" date="2009" name="Nature">
        <title>Evolution of pathogenicity and sexual reproduction in eight Candida genomes.</title>
        <authorList>
            <person name="Butler G."/>
            <person name="Rasmussen M.D."/>
            <person name="Lin M.F."/>
            <person name="Santos M.A."/>
            <person name="Sakthikumar S."/>
            <person name="Munro C.A."/>
            <person name="Rheinbay E."/>
            <person name="Grabherr M."/>
            <person name="Forche A."/>
            <person name="Reedy J.L."/>
            <person name="Agrafioti I."/>
            <person name="Arnaud M.B."/>
            <person name="Bates S."/>
            <person name="Brown A.J."/>
            <person name="Brunke S."/>
            <person name="Costanzo M.C."/>
            <person name="Fitzpatrick D.A."/>
            <person name="de Groot P.W."/>
            <person name="Harris D."/>
            <person name="Hoyer L.L."/>
            <person name="Hube B."/>
            <person name="Klis F.M."/>
            <person name="Kodira C."/>
            <person name="Lennard N."/>
            <person name="Logue M.E."/>
            <person name="Martin R."/>
            <person name="Neiman A.M."/>
            <person name="Nikolaou E."/>
            <person name="Quail M.A."/>
            <person name="Quinn J."/>
            <person name="Santos M.C."/>
            <person name="Schmitzberger F.F."/>
            <person name="Sherlock G."/>
            <person name="Shah P."/>
            <person name="Silverstein K.A."/>
            <person name="Skrzypek M.S."/>
            <person name="Soll D."/>
            <person name="Staggs R."/>
            <person name="Stansfield I."/>
            <person name="Stumpf M.P."/>
            <person name="Sudbery P.E."/>
            <person name="Srikantha T."/>
            <person name="Zeng Q."/>
            <person name="Berman J."/>
            <person name="Berriman M."/>
            <person name="Heitman J."/>
            <person name="Gow N.A."/>
            <person name="Lorenz M.C."/>
            <person name="Birren B.W."/>
            <person name="Kellis M."/>
            <person name="Cuomo C.A."/>
        </authorList>
    </citation>
    <scope>NUCLEOTIDE SEQUENCE [LARGE SCALE GENOMIC DNA]</scope>
    <source>
        <strain evidence="12">ATCC 11503 / BCRC 21390 / CBS 2605 / JCM 1781 / NBRC 1676 / NRRL YB-4239</strain>
    </source>
</reference>
<dbReference type="Proteomes" id="UP000001996">
    <property type="component" value="Unassembled WGS sequence"/>
</dbReference>
<evidence type="ECO:0000259" key="10">
    <source>
        <dbReference type="Pfam" id="PF24997"/>
    </source>
</evidence>
<dbReference type="OrthoDB" id="10252587at2759"/>
<dbReference type="GO" id="GO:0000727">
    <property type="term" value="P:double-strand break repair via break-induced replication"/>
    <property type="evidence" value="ECO:0007669"/>
    <property type="project" value="EnsemblFungi"/>
</dbReference>
<dbReference type="STRING" id="379508.A5E788"/>
<protein>
    <recommendedName>
        <fullName evidence="4 7">DNA replication complex GINS protein PSF1</fullName>
    </recommendedName>
</protein>
<evidence type="ECO:0000313" key="12">
    <source>
        <dbReference type="Proteomes" id="UP000001996"/>
    </source>
</evidence>
<dbReference type="PANTHER" id="PTHR12914:SF2">
    <property type="entry name" value="DNA REPLICATION COMPLEX GINS PROTEIN PSF1"/>
    <property type="match status" value="1"/>
</dbReference>
<evidence type="ECO:0000256" key="7">
    <source>
        <dbReference type="RuleBase" id="RU368085"/>
    </source>
</evidence>
<dbReference type="EMBL" id="CH981533">
    <property type="protein sequence ID" value="EDK47296.1"/>
    <property type="molecule type" value="Genomic_DNA"/>
</dbReference>
<dbReference type="InterPro" id="IPR005339">
    <property type="entry name" value="GINS_Psf1"/>
</dbReference>
<dbReference type="Pfam" id="PF24997">
    <property type="entry name" value="PSF1_C"/>
    <property type="match status" value="1"/>
</dbReference>
<dbReference type="KEGG" id="lel:PVL30_005018"/>
<gene>
    <name evidence="11" type="ORF">LELG_05477</name>
</gene>
<evidence type="ECO:0000256" key="8">
    <source>
        <dbReference type="SAM" id="MobiDB-lite"/>
    </source>
</evidence>
<evidence type="ECO:0000256" key="6">
    <source>
        <dbReference type="ARBA" id="ARBA00023242"/>
    </source>
</evidence>
<dbReference type="CDD" id="cd21696">
    <property type="entry name" value="GINS_B_Psf1"/>
    <property type="match status" value="1"/>
</dbReference>
<evidence type="ECO:0000313" key="11">
    <source>
        <dbReference type="EMBL" id="EDK47296.1"/>
    </source>
</evidence>
<comment type="similarity">
    <text evidence="2 7">Belongs to the GINS1/PSF1 family.</text>
</comment>
<dbReference type="GO" id="GO:1902983">
    <property type="term" value="P:DNA strand elongation involved in mitotic DNA replication"/>
    <property type="evidence" value="ECO:0007669"/>
    <property type="project" value="TreeGrafter"/>
</dbReference>
<dbReference type="InterPro" id="IPR021151">
    <property type="entry name" value="GINS_A"/>
</dbReference>
<keyword evidence="6 7" id="KW-0539">Nucleus</keyword>
<organism evidence="11 12">
    <name type="scientific">Lodderomyces elongisporus (strain ATCC 11503 / CBS 2605 / JCM 1781 / NBRC 1676 / NRRL YB-4239)</name>
    <name type="common">Yeast</name>
    <name type="synonym">Saccharomyces elongisporus</name>
    <dbReference type="NCBI Taxonomy" id="379508"/>
    <lineage>
        <taxon>Eukaryota</taxon>
        <taxon>Fungi</taxon>
        <taxon>Dikarya</taxon>
        <taxon>Ascomycota</taxon>
        <taxon>Saccharomycotina</taxon>
        <taxon>Pichiomycetes</taxon>
        <taxon>Debaryomycetaceae</taxon>
        <taxon>Candida/Lodderomyces clade</taxon>
        <taxon>Lodderomyces</taxon>
    </lineage>
</organism>
<keyword evidence="12" id="KW-1185">Reference proteome</keyword>
<accession>A5E788</accession>
<feature type="domain" description="GINS subunit" evidence="9">
    <location>
        <begin position="51"/>
        <end position="113"/>
    </location>
</feature>
<feature type="domain" description="DNA replication complex GINS protein PSF1 C-terminal" evidence="10">
    <location>
        <begin position="223"/>
        <end position="271"/>
    </location>
</feature>
<dbReference type="CDD" id="cd11710">
    <property type="entry name" value="GINS_A_psf1"/>
    <property type="match status" value="1"/>
</dbReference>
<evidence type="ECO:0000256" key="4">
    <source>
        <dbReference type="ARBA" id="ARBA00015143"/>
    </source>
</evidence>
<dbReference type="GO" id="GO:0071162">
    <property type="term" value="C:CMG complex"/>
    <property type="evidence" value="ECO:0007669"/>
    <property type="project" value="EnsemblFungi"/>
</dbReference>
<dbReference type="SUPFAM" id="SSF158573">
    <property type="entry name" value="GINS helical bundle-like"/>
    <property type="match status" value="1"/>
</dbReference>
<dbReference type="OMA" id="MFCEKAT"/>
<dbReference type="Pfam" id="PF05916">
    <property type="entry name" value="Sld5"/>
    <property type="match status" value="1"/>
</dbReference>
<feature type="compositionally biased region" description="Low complexity" evidence="8">
    <location>
        <begin position="137"/>
        <end position="162"/>
    </location>
</feature>
<evidence type="ECO:0000256" key="2">
    <source>
        <dbReference type="ARBA" id="ARBA00006677"/>
    </source>
</evidence>
<dbReference type="AlphaFoldDB" id="A5E788"/>
<dbReference type="HOGENOM" id="CLU_079191_0_0_1"/>
<comment type="subcellular location">
    <subcellularLocation>
        <location evidence="1 7">Nucleus</location>
    </subcellularLocation>
</comment>
<dbReference type="GO" id="GO:0000811">
    <property type="term" value="C:GINS complex"/>
    <property type="evidence" value="ECO:0007669"/>
    <property type="project" value="UniProtKB-UniRule"/>
</dbReference>
<dbReference type="GO" id="GO:0043596">
    <property type="term" value="C:nuclear replication fork"/>
    <property type="evidence" value="ECO:0007669"/>
    <property type="project" value="EnsemblFungi"/>
</dbReference>
<evidence type="ECO:0000256" key="3">
    <source>
        <dbReference type="ARBA" id="ARBA00011352"/>
    </source>
</evidence>
<keyword evidence="5 7" id="KW-0235">DNA replication</keyword>
<dbReference type="eggNOG" id="KOG3303">
    <property type="taxonomic scope" value="Eukaryota"/>
</dbReference>
<dbReference type="GeneID" id="5230423"/>
<comment type="function">
    <text evidence="7">Required for correct functioning of the GINS complex, a complex that plays an essential role in the initiation of DNA replication, and progression of DNA replication forks. GINS complex seems to bind preferentially to single-stranded DNA.</text>
</comment>
<comment type="subunit">
    <text evidence="3">Component of the GINS complex which is a heterotetramer of SLD5, PSF1, PSF2 and PSF3.</text>
</comment>
<dbReference type="InterPro" id="IPR036224">
    <property type="entry name" value="GINS_bundle-like_dom_sf"/>
</dbReference>
<dbReference type="InterPro" id="IPR056783">
    <property type="entry name" value="PSF1_C"/>
</dbReference>
<name>A5E788_LODEL</name>